<name>A0A8K1FHJ0_PYTOL</name>
<gene>
    <name evidence="9" type="ORF">Poli38472_014525</name>
</gene>
<dbReference type="PROSITE" id="PS51293">
    <property type="entry name" value="SANT"/>
    <property type="match status" value="1"/>
</dbReference>
<accession>A0A8K1FHJ0</accession>
<dbReference type="SUPFAM" id="SSF46689">
    <property type="entry name" value="Homeodomain-like"/>
    <property type="match status" value="1"/>
</dbReference>
<evidence type="ECO:0000259" key="6">
    <source>
        <dbReference type="PROSITE" id="PS50090"/>
    </source>
</evidence>
<dbReference type="AlphaFoldDB" id="A0A8K1FHJ0"/>
<dbReference type="GO" id="GO:0003677">
    <property type="term" value="F:DNA binding"/>
    <property type="evidence" value="ECO:0007669"/>
    <property type="project" value="UniProtKB-KW"/>
</dbReference>
<evidence type="ECO:0008006" key="11">
    <source>
        <dbReference type="Google" id="ProtNLM"/>
    </source>
</evidence>
<keyword evidence="2" id="KW-0238">DNA-binding</keyword>
<evidence type="ECO:0000256" key="3">
    <source>
        <dbReference type="ARBA" id="ARBA00023163"/>
    </source>
</evidence>
<dbReference type="PROSITE" id="PS50090">
    <property type="entry name" value="MYB_LIKE"/>
    <property type="match status" value="1"/>
</dbReference>
<dbReference type="InterPro" id="IPR017930">
    <property type="entry name" value="Myb_dom"/>
</dbReference>
<evidence type="ECO:0000256" key="1">
    <source>
        <dbReference type="ARBA" id="ARBA00023015"/>
    </source>
</evidence>
<feature type="domain" description="Myb-like" evidence="6">
    <location>
        <begin position="44"/>
        <end position="95"/>
    </location>
</feature>
<proteinExistence type="predicted"/>
<dbReference type="EMBL" id="SPLM01000078">
    <property type="protein sequence ID" value="TMW61064.1"/>
    <property type="molecule type" value="Genomic_DNA"/>
</dbReference>
<dbReference type="PANTHER" id="PTHR12802">
    <property type="entry name" value="SWI/SNF COMPLEX-RELATED"/>
    <property type="match status" value="1"/>
</dbReference>
<evidence type="ECO:0000313" key="9">
    <source>
        <dbReference type="EMBL" id="TMW61064.1"/>
    </source>
</evidence>
<dbReference type="InterPro" id="IPR006447">
    <property type="entry name" value="Myb_dom_plants"/>
</dbReference>
<comment type="caution">
    <text evidence="9">The sequence shown here is derived from an EMBL/GenBank/DDBJ whole genome shotgun (WGS) entry which is preliminary data.</text>
</comment>
<evidence type="ECO:0000313" key="10">
    <source>
        <dbReference type="Proteomes" id="UP000794436"/>
    </source>
</evidence>
<dbReference type="InterPro" id="IPR017884">
    <property type="entry name" value="SANT_dom"/>
</dbReference>
<sequence>MTISKRVQGELVQATPSLRVPERKRANCAKNTTRQAKAQREAIAAKTKGQAWTKEEHDRFLEGLKLFPSGPWEAIAEHVGTKNSRQTMTHAQKYRQKFERQQRGLRNIKKQKKKKTMVARGVVAPKPEIEIAVPVLKSEDEEDYAIESPRSAEEECVQVEPEVAAPMEFDINKFDSLSMVEFFSEFDQTMQLQMWSTNSLTDLKSEIQLEELTVFSDDFSQSLGLWAL</sequence>
<feature type="domain" description="SANT" evidence="7">
    <location>
        <begin position="52"/>
        <end position="102"/>
    </location>
</feature>
<keyword evidence="4" id="KW-0539">Nucleus</keyword>
<dbReference type="OrthoDB" id="118550at2759"/>
<keyword evidence="10" id="KW-1185">Reference proteome</keyword>
<evidence type="ECO:0000259" key="7">
    <source>
        <dbReference type="PROSITE" id="PS51293"/>
    </source>
</evidence>
<dbReference type="PANTHER" id="PTHR12802:SF155">
    <property type="entry name" value="DEUBIQUITINASE MYSM1"/>
    <property type="match status" value="1"/>
</dbReference>
<evidence type="ECO:0000259" key="8">
    <source>
        <dbReference type="PROSITE" id="PS51294"/>
    </source>
</evidence>
<feature type="region of interest" description="Disordered" evidence="5">
    <location>
        <begin position="27"/>
        <end position="55"/>
    </location>
</feature>
<dbReference type="InterPro" id="IPR001005">
    <property type="entry name" value="SANT/Myb"/>
</dbReference>
<dbReference type="NCBIfam" id="TIGR01557">
    <property type="entry name" value="myb_SHAQKYF"/>
    <property type="match status" value="1"/>
</dbReference>
<dbReference type="Proteomes" id="UP000794436">
    <property type="component" value="Unassembled WGS sequence"/>
</dbReference>
<dbReference type="SMART" id="SM00717">
    <property type="entry name" value="SANT"/>
    <property type="match status" value="1"/>
</dbReference>
<reference evidence="9" key="1">
    <citation type="submission" date="2019-03" db="EMBL/GenBank/DDBJ databases">
        <title>Long read genome sequence of the mycoparasitic Pythium oligandrum ATCC 38472 isolated from sugarbeet rhizosphere.</title>
        <authorList>
            <person name="Gaulin E."/>
        </authorList>
    </citation>
    <scope>NUCLEOTIDE SEQUENCE</scope>
    <source>
        <strain evidence="9">ATCC 38472_TT</strain>
    </source>
</reference>
<keyword evidence="3" id="KW-0804">Transcription</keyword>
<evidence type="ECO:0000256" key="4">
    <source>
        <dbReference type="ARBA" id="ARBA00023242"/>
    </source>
</evidence>
<dbReference type="Gene3D" id="1.10.10.60">
    <property type="entry name" value="Homeodomain-like"/>
    <property type="match status" value="1"/>
</dbReference>
<protein>
    <recommendedName>
        <fullName evidence="11">Myb-like DNA-binding protein</fullName>
    </recommendedName>
</protein>
<evidence type="ECO:0000256" key="5">
    <source>
        <dbReference type="SAM" id="MobiDB-lite"/>
    </source>
</evidence>
<organism evidence="9 10">
    <name type="scientific">Pythium oligandrum</name>
    <name type="common">Mycoparasitic fungus</name>
    <dbReference type="NCBI Taxonomy" id="41045"/>
    <lineage>
        <taxon>Eukaryota</taxon>
        <taxon>Sar</taxon>
        <taxon>Stramenopiles</taxon>
        <taxon>Oomycota</taxon>
        <taxon>Peronosporomycetes</taxon>
        <taxon>Pythiales</taxon>
        <taxon>Pythiaceae</taxon>
        <taxon>Pythium</taxon>
    </lineage>
</organism>
<dbReference type="InterPro" id="IPR009057">
    <property type="entry name" value="Homeodomain-like_sf"/>
</dbReference>
<evidence type="ECO:0000256" key="2">
    <source>
        <dbReference type="ARBA" id="ARBA00023125"/>
    </source>
</evidence>
<dbReference type="Pfam" id="PF00249">
    <property type="entry name" value="Myb_DNA-binding"/>
    <property type="match status" value="1"/>
</dbReference>
<feature type="domain" description="HTH myb-type" evidence="8">
    <location>
        <begin position="44"/>
        <end position="99"/>
    </location>
</feature>
<keyword evidence="1" id="KW-0805">Transcription regulation</keyword>
<dbReference type="PROSITE" id="PS51294">
    <property type="entry name" value="HTH_MYB"/>
    <property type="match status" value="1"/>
</dbReference>
<dbReference type="CDD" id="cd00167">
    <property type="entry name" value="SANT"/>
    <property type="match status" value="1"/>
</dbReference>